<dbReference type="GO" id="GO:0035556">
    <property type="term" value="P:intracellular signal transduction"/>
    <property type="evidence" value="ECO:0007669"/>
    <property type="project" value="TreeGrafter"/>
</dbReference>
<dbReference type="EMBL" id="MK500385">
    <property type="protein sequence ID" value="QBK88316.1"/>
    <property type="molecule type" value="Genomic_DNA"/>
</dbReference>
<dbReference type="FunFam" id="1.10.510.10:FF:000571">
    <property type="entry name" value="Maternal embryonic leucine zipper kinase"/>
    <property type="match status" value="1"/>
</dbReference>
<keyword evidence="4" id="KW-0808">Transferase</keyword>
<dbReference type="PROSITE" id="PS00108">
    <property type="entry name" value="PROTEIN_KINASE_ST"/>
    <property type="match status" value="1"/>
</dbReference>
<dbReference type="GO" id="GO:0004674">
    <property type="term" value="F:protein serine/threonine kinase activity"/>
    <property type="evidence" value="ECO:0007669"/>
    <property type="project" value="UniProtKB-KW"/>
</dbReference>
<dbReference type="Pfam" id="PF00069">
    <property type="entry name" value="Pkinase"/>
    <property type="match status" value="1"/>
</dbReference>
<dbReference type="InterPro" id="IPR008271">
    <property type="entry name" value="Ser/Thr_kinase_AS"/>
</dbReference>
<keyword evidence="4" id="KW-0723">Serine/threonine-protein kinase</keyword>
<accession>A0A481Z0W2</accession>
<evidence type="ECO:0000256" key="1">
    <source>
        <dbReference type="ARBA" id="ARBA00022741"/>
    </source>
</evidence>
<keyword evidence="2" id="KW-0067">ATP-binding</keyword>
<dbReference type="SMART" id="SM00220">
    <property type="entry name" value="S_TKc"/>
    <property type="match status" value="1"/>
</dbReference>
<dbReference type="SUPFAM" id="SSF56112">
    <property type="entry name" value="Protein kinase-like (PK-like)"/>
    <property type="match status" value="1"/>
</dbReference>
<evidence type="ECO:0000259" key="3">
    <source>
        <dbReference type="PROSITE" id="PS50011"/>
    </source>
</evidence>
<evidence type="ECO:0000313" key="4">
    <source>
        <dbReference type="EMBL" id="QBK88316.1"/>
    </source>
</evidence>
<dbReference type="InterPro" id="IPR000719">
    <property type="entry name" value="Prot_kinase_dom"/>
</dbReference>
<organism evidence="4">
    <name type="scientific">Marseillevirus LCMAC202</name>
    <dbReference type="NCBI Taxonomy" id="2506606"/>
    <lineage>
        <taxon>Viruses</taxon>
        <taxon>Varidnaviria</taxon>
        <taxon>Bamfordvirae</taxon>
        <taxon>Nucleocytoviricota</taxon>
        <taxon>Megaviricetes</taxon>
        <taxon>Pimascovirales</taxon>
        <taxon>Pimascovirales incertae sedis</taxon>
        <taxon>Marseilleviridae</taxon>
    </lineage>
</organism>
<dbReference type="Gene3D" id="1.10.510.10">
    <property type="entry name" value="Transferase(Phosphotransferase) domain 1"/>
    <property type="match status" value="1"/>
</dbReference>
<dbReference type="PANTHER" id="PTHR24346">
    <property type="entry name" value="MAP/MICROTUBULE AFFINITY-REGULATING KINASE"/>
    <property type="match status" value="1"/>
</dbReference>
<reference evidence="4" key="1">
    <citation type="journal article" date="2019" name="MBio">
        <title>Virus Genomes from Deep Sea Sediments Expand the Ocean Megavirome and Support Independent Origins of Viral Gigantism.</title>
        <authorList>
            <person name="Backstrom D."/>
            <person name="Yutin N."/>
            <person name="Jorgensen S.L."/>
            <person name="Dharamshi J."/>
            <person name="Homa F."/>
            <person name="Zaremba-Niedwiedzka K."/>
            <person name="Spang A."/>
            <person name="Wolf Y.I."/>
            <person name="Koonin E.V."/>
            <person name="Ettema T.J."/>
        </authorList>
    </citation>
    <scope>NUCLEOTIDE SEQUENCE</scope>
</reference>
<sequence>MRTYLRPQQFVKEERPAASKEGLHILSAWPPQAGCPGSVSGCTYDKYCGIRYLSNGSYGRVILANKSGQPNQHYALKIIPKSTPKANTNEISILKDLKGTAGVVQYVEDFETENDLVIVTEFCEGQELFDYLTDQGSLPESIAKHIFQQLCTAMSIAHKKDIVHRDLKPENIIIYQHNVTIIDWGLAFYPSKTSERSHCGSPCYASPEVLAPDSKYDGPELDVWSLGCVLYVMLTTYFPFDDDYIPRLFTKIRECTVDYNNLSEEAADLLRSIFTLENRASITEVLNDRWLNSDGCSLVLKRGPGFTRD</sequence>
<dbReference type="InterPro" id="IPR011009">
    <property type="entry name" value="Kinase-like_dom_sf"/>
</dbReference>
<keyword evidence="1" id="KW-0547">Nucleotide-binding</keyword>
<dbReference type="PROSITE" id="PS50011">
    <property type="entry name" value="PROTEIN_KINASE_DOM"/>
    <property type="match status" value="1"/>
</dbReference>
<feature type="domain" description="Protein kinase" evidence="3">
    <location>
        <begin position="47"/>
        <end position="291"/>
    </location>
</feature>
<protein>
    <submittedName>
        <fullName evidence="4">Putative serine/threonine protein kinase</fullName>
    </submittedName>
</protein>
<gene>
    <name evidence="4" type="ORF">LCMAC202_06780</name>
</gene>
<keyword evidence="4" id="KW-0418">Kinase</keyword>
<evidence type="ECO:0000256" key="2">
    <source>
        <dbReference type="ARBA" id="ARBA00022840"/>
    </source>
</evidence>
<name>A0A481Z0W2_9VIRU</name>
<dbReference type="GO" id="GO:0005524">
    <property type="term" value="F:ATP binding"/>
    <property type="evidence" value="ECO:0007669"/>
    <property type="project" value="UniProtKB-KW"/>
</dbReference>
<dbReference type="PANTHER" id="PTHR24346:SF110">
    <property type="entry name" value="NON-SPECIFIC SERINE_THREONINE PROTEIN KINASE"/>
    <property type="match status" value="1"/>
</dbReference>
<proteinExistence type="predicted"/>